<dbReference type="Gene3D" id="3.10.450.50">
    <property type="match status" value="1"/>
</dbReference>
<dbReference type="EMBL" id="CP036426">
    <property type="protein sequence ID" value="QDV33757.1"/>
    <property type="molecule type" value="Genomic_DNA"/>
</dbReference>
<gene>
    <name evidence="1" type="ORF">ElP_16360</name>
</gene>
<dbReference type="PANTHER" id="PTHR38436:SF1">
    <property type="entry name" value="ESTER CYCLASE"/>
    <property type="match status" value="1"/>
</dbReference>
<sequence>MSSANKAVVTRLIEARNANDTEAFVSLFVPDMQDHMRGAFVGVSRAFPDVHITLDELIAEGDKVVARWTFNGTHLGNFQDIPATGKSVIWTGIDIYTVRDGRITSHERKSDMLGLMQQLGVAPSE</sequence>
<dbReference type="SUPFAM" id="SSF54427">
    <property type="entry name" value="NTF2-like"/>
    <property type="match status" value="1"/>
</dbReference>
<dbReference type="KEGG" id="tpla:ElP_16360"/>
<dbReference type="InterPro" id="IPR009959">
    <property type="entry name" value="Cyclase_SnoaL-like"/>
</dbReference>
<dbReference type="GO" id="GO:0030638">
    <property type="term" value="P:polyketide metabolic process"/>
    <property type="evidence" value="ECO:0007669"/>
    <property type="project" value="InterPro"/>
</dbReference>
<dbReference type="PANTHER" id="PTHR38436">
    <property type="entry name" value="POLYKETIDE CYCLASE SNOAL-LIKE DOMAIN"/>
    <property type="match status" value="1"/>
</dbReference>
<dbReference type="InterPro" id="IPR032710">
    <property type="entry name" value="NTF2-like_dom_sf"/>
</dbReference>
<dbReference type="AlphaFoldDB" id="A0A518GYW8"/>
<dbReference type="RefSeq" id="WP_145268125.1">
    <property type="nucleotide sequence ID" value="NZ_CP036426.1"/>
</dbReference>
<dbReference type="Pfam" id="PF07366">
    <property type="entry name" value="SnoaL"/>
    <property type="match status" value="1"/>
</dbReference>
<proteinExistence type="predicted"/>
<name>A0A518GYW8_9BACT</name>
<organism evidence="1 2">
    <name type="scientific">Tautonia plasticadhaerens</name>
    <dbReference type="NCBI Taxonomy" id="2527974"/>
    <lineage>
        <taxon>Bacteria</taxon>
        <taxon>Pseudomonadati</taxon>
        <taxon>Planctomycetota</taxon>
        <taxon>Planctomycetia</taxon>
        <taxon>Isosphaerales</taxon>
        <taxon>Isosphaeraceae</taxon>
        <taxon>Tautonia</taxon>
    </lineage>
</organism>
<protein>
    <submittedName>
        <fullName evidence="1">SnoaL-like polyketide cyclase</fullName>
    </submittedName>
</protein>
<evidence type="ECO:0000313" key="2">
    <source>
        <dbReference type="Proteomes" id="UP000317835"/>
    </source>
</evidence>
<accession>A0A518GYW8</accession>
<dbReference type="Proteomes" id="UP000317835">
    <property type="component" value="Chromosome"/>
</dbReference>
<keyword evidence="2" id="KW-1185">Reference proteome</keyword>
<dbReference type="OrthoDB" id="9182871at2"/>
<reference evidence="1 2" key="1">
    <citation type="submission" date="2019-02" db="EMBL/GenBank/DDBJ databases">
        <title>Deep-cultivation of Planctomycetes and their phenomic and genomic characterization uncovers novel biology.</title>
        <authorList>
            <person name="Wiegand S."/>
            <person name="Jogler M."/>
            <person name="Boedeker C."/>
            <person name="Pinto D."/>
            <person name="Vollmers J."/>
            <person name="Rivas-Marin E."/>
            <person name="Kohn T."/>
            <person name="Peeters S.H."/>
            <person name="Heuer A."/>
            <person name="Rast P."/>
            <person name="Oberbeckmann S."/>
            <person name="Bunk B."/>
            <person name="Jeske O."/>
            <person name="Meyerdierks A."/>
            <person name="Storesund J.E."/>
            <person name="Kallscheuer N."/>
            <person name="Luecker S."/>
            <person name="Lage O.M."/>
            <person name="Pohl T."/>
            <person name="Merkel B.J."/>
            <person name="Hornburger P."/>
            <person name="Mueller R.-W."/>
            <person name="Bruemmer F."/>
            <person name="Labrenz M."/>
            <person name="Spormann A.M."/>
            <person name="Op den Camp H."/>
            <person name="Overmann J."/>
            <person name="Amann R."/>
            <person name="Jetten M.S.M."/>
            <person name="Mascher T."/>
            <person name="Medema M.H."/>
            <person name="Devos D.P."/>
            <person name="Kaster A.-K."/>
            <person name="Ovreas L."/>
            <person name="Rohde M."/>
            <person name="Galperin M.Y."/>
            <person name="Jogler C."/>
        </authorList>
    </citation>
    <scope>NUCLEOTIDE SEQUENCE [LARGE SCALE GENOMIC DNA]</scope>
    <source>
        <strain evidence="1 2">ElP</strain>
    </source>
</reference>
<evidence type="ECO:0000313" key="1">
    <source>
        <dbReference type="EMBL" id="QDV33757.1"/>
    </source>
</evidence>